<evidence type="ECO:0008006" key="2">
    <source>
        <dbReference type="Google" id="ProtNLM"/>
    </source>
</evidence>
<accession>A0A1W1C9P8</accession>
<name>A0A1W1C9P8_9ZZZZ</name>
<dbReference type="PANTHER" id="PTHR38692">
    <property type="entry name" value="PROTEIN SMG"/>
    <property type="match status" value="1"/>
</dbReference>
<evidence type="ECO:0000313" key="1">
    <source>
        <dbReference type="EMBL" id="SFV62421.1"/>
    </source>
</evidence>
<gene>
    <name evidence="1" type="ORF">MNB_SUP05-5-715</name>
</gene>
<dbReference type="PANTHER" id="PTHR38692:SF1">
    <property type="entry name" value="PROTEIN SMG"/>
    <property type="match status" value="1"/>
</dbReference>
<dbReference type="EMBL" id="FPHJ01000037">
    <property type="protein sequence ID" value="SFV62421.1"/>
    <property type="molecule type" value="Genomic_DNA"/>
</dbReference>
<dbReference type="AlphaFoldDB" id="A0A1W1C9P8"/>
<organism evidence="1">
    <name type="scientific">hydrothermal vent metagenome</name>
    <dbReference type="NCBI Taxonomy" id="652676"/>
    <lineage>
        <taxon>unclassified sequences</taxon>
        <taxon>metagenomes</taxon>
        <taxon>ecological metagenomes</taxon>
    </lineage>
</organism>
<proteinExistence type="inferred from homology"/>
<sequence>MINDNILDVLNYMFDFLFETSDNDKEVLSDKELKNRLNQAGFEKEKVDKAIKWLEDVAYIQNGEVQSFQSRGGMRIYSAQEQQKLGKKIIGILMFLEKVNQLNSFEREAIIEQIMQLEQNNISMEDFNWVVMMVLGESEHAQWFEGFIFDKTQGQTLQ</sequence>
<reference evidence="1" key="1">
    <citation type="submission" date="2016-10" db="EMBL/GenBank/DDBJ databases">
        <authorList>
            <person name="de Groot N.N."/>
        </authorList>
    </citation>
    <scope>NUCLEOTIDE SEQUENCE</scope>
</reference>
<dbReference type="HAMAP" id="MF_00598">
    <property type="entry name" value="Smg"/>
    <property type="match status" value="1"/>
</dbReference>
<dbReference type="Pfam" id="PF04361">
    <property type="entry name" value="DUF494"/>
    <property type="match status" value="1"/>
</dbReference>
<dbReference type="InterPro" id="IPR007456">
    <property type="entry name" value="Smg"/>
</dbReference>
<protein>
    <recommendedName>
        <fullName evidence="2">Protein Smg homolog</fullName>
    </recommendedName>
</protein>